<gene>
    <name evidence="2" type="ORF">LCGC14_2392690</name>
</gene>
<dbReference type="AlphaFoldDB" id="A0A0F9CJU8"/>
<evidence type="ECO:0000313" key="2">
    <source>
        <dbReference type="EMBL" id="KKL26697.1"/>
    </source>
</evidence>
<comment type="caution">
    <text evidence="2">The sequence shown here is derived from an EMBL/GenBank/DDBJ whole genome shotgun (WGS) entry which is preliminary data.</text>
</comment>
<feature type="region of interest" description="Disordered" evidence="1">
    <location>
        <begin position="1"/>
        <end position="23"/>
    </location>
</feature>
<dbReference type="EMBL" id="LAZR01035741">
    <property type="protein sequence ID" value="KKL26697.1"/>
    <property type="molecule type" value="Genomic_DNA"/>
</dbReference>
<protein>
    <submittedName>
        <fullName evidence="2">Uncharacterized protein</fullName>
    </submittedName>
</protein>
<feature type="compositionally biased region" description="Low complexity" evidence="1">
    <location>
        <begin position="107"/>
        <end position="118"/>
    </location>
</feature>
<accession>A0A0F9CJU8</accession>
<feature type="region of interest" description="Disordered" evidence="1">
    <location>
        <begin position="87"/>
        <end position="153"/>
    </location>
</feature>
<sequence>MALNAPTALSIAGRPNPLNERKRQVLSDVSTQIMDLANDPNPSTAPQSLQSAQEIGDSAIQAGVVPVSALPAMNQFLLSIKTQRAKQAPQSLSPEDRKVQNILNPVTTPSTGRLTPTTPVDPSAPVSLSNARLKQGPGPGEQFRGTATGTTEDGKAFSVGLVEKLALREAENTPLS</sequence>
<evidence type="ECO:0000256" key="1">
    <source>
        <dbReference type="SAM" id="MobiDB-lite"/>
    </source>
</evidence>
<organism evidence="2">
    <name type="scientific">marine sediment metagenome</name>
    <dbReference type="NCBI Taxonomy" id="412755"/>
    <lineage>
        <taxon>unclassified sequences</taxon>
        <taxon>metagenomes</taxon>
        <taxon>ecological metagenomes</taxon>
    </lineage>
</organism>
<name>A0A0F9CJU8_9ZZZZ</name>
<proteinExistence type="predicted"/>
<feature type="non-terminal residue" evidence="2">
    <location>
        <position position="176"/>
    </location>
</feature>
<reference evidence="2" key="1">
    <citation type="journal article" date="2015" name="Nature">
        <title>Complex archaea that bridge the gap between prokaryotes and eukaryotes.</title>
        <authorList>
            <person name="Spang A."/>
            <person name="Saw J.H."/>
            <person name="Jorgensen S.L."/>
            <person name="Zaremba-Niedzwiedzka K."/>
            <person name="Martijn J."/>
            <person name="Lind A.E."/>
            <person name="van Eijk R."/>
            <person name="Schleper C."/>
            <person name="Guy L."/>
            <person name="Ettema T.J."/>
        </authorList>
    </citation>
    <scope>NUCLEOTIDE SEQUENCE</scope>
</reference>